<keyword evidence="6" id="KW-0732">Signal</keyword>
<reference evidence="8 9" key="1">
    <citation type="submission" date="2024-03" db="EMBL/GenBank/DDBJ databases">
        <title>Human intestinal bacterial collection.</title>
        <authorList>
            <person name="Pauvert C."/>
            <person name="Hitch T.C.A."/>
            <person name="Clavel T."/>
        </authorList>
    </citation>
    <scope>NUCLEOTIDE SEQUENCE [LARGE SCALE GENOMIC DNA]</scope>
    <source>
        <strain evidence="8 9">CLA-KB-H122</strain>
    </source>
</reference>
<dbReference type="Pfam" id="PF22544">
    <property type="entry name" value="HYDIN_VesB_CFA65-like_Ig"/>
    <property type="match status" value="1"/>
</dbReference>
<proteinExistence type="predicted"/>
<accession>A0ABV1GUN1</accession>
<feature type="signal peptide" evidence="6">
    <location>
        <begin position="1"/>
        <end position="23"/>
    </location>
</feature>
<evidence type="ECO:0000256" key="6">
    <source>
        <dbReference type="SAM" id="SignalP"/>
    </source>
</evidence>
<dbReference type="PANTHER" id="PTHR37833:SF1">
    <property type="entry name" value="SIGNAL PEPTIDE PROTEIN"/>
    <property type="match status" value="1"/>
</dbReference>
<dbReference type="RefSeq" id="WP_349093855.1">
    <property type="nucleotide sequence ID" value="NZ_JBBMFL010000003.1"/>
</dbReference>
<comment type="caution">
    <text evidence="8">The sequence shown here is derived from an EMBL/GenBank/DDBJ whole genome shotgun (WGS) entry which is preliminary data.</text>
</comment>
<dbReference type="PANTHER" id="PTHR37833">
    <property type="entry name" value="LIPOPROTEIN-RELATED"/>
    <property type="match status" value="1"/>
</dbReference>
<evidence type="ECO:0000259" key="7">
    <source>
        <dbReference type="Pfam" id="PF22544"/>
    </source>
</evidence>
<keyword evidence="4" id="KW-0969">Cilium</keyword>
<dbReference type="EMBL" id="JBBMFL010000003">
    <property type="protein sequence ID" value="MEQ2544109.1"/>
    <property type="molecule type" value="Genomic_DNA"/>
</dbReference>
<feature type="domain" description="HYDIN/VesB/CFA65-like Ig-like" evidence="7">
    <location>
        <begin position="255"/>
        <end position="353"/>
    </location>
</feature>
<gene>
    <name evidence="8" type="ORF">WMO46_03975</name>
</gene>
<dbReference type="Proteomes" id="UP001460202">
    <property type="component" value="Unassembled WGS sequence"/>
</dbReference>
<evidence type="ECO:0000256" key="3">
    <source>
        <dbReference type="ARBA" id="ARBA00022490"/>
    </source>
</evidence>
<dbReference type="InterPro" id="IPR013783">
    <property type="entry name" value="Ig-like_fold"/>
</dbReference>
<evidence type="ECO:0000256" key="1">
    <source>
        <dbReference type="ARBA" id="ARBA00004138"/>
    </source>
</evidence>
<evidence type="ECO:0000313" key="8">
    <source>
        <dbReference type="EMBL" id="MEQ2544109.1"/>
    </source>
</evidence>
<dbReference type="Pfam" id="PF07610">
    <property type="entry name" value="DUF1573"/>
    <property type="match status" value="1"/>
</dbReference>
<dbReference type="Gene3D" id="2.60.40.10">
    <property type="entry name" value="Immunoglobulins"/>
    <property type="match status" value="2"/>
</dbReference>
<keyword evidence="9" id="KW-1185">Reference proteome</keyword>
<comment type="subcellular location">
    <subcellularLocation>
        <location evidence="1">Cell projection</location>
        <location evidence="1">Cilium</location>
    </subcellularLocation>
    <subcellularLocation>
        <location evidence="2">Cytoplasm</location>
    </subcellularLocation>
</comment>
<protein>
    <submittedName>
        <fullName evidence="8">DUF1573 domain-containing protein</fullName>
    </submittedName>
</protein>
<sequence length="359" mass="38675">MSAKRTILLIIAAFAALSAAAQARLVFEPDTWDFGTIRESDGRVSHTFTGVNRGDKPLVILDVVTSCGCTAPEFSRRPVTPGGTTQITVTYDPTNRPGTFTKELWIYSDERKKVASITVQGNVTPREKSLEELYPVDAGGGLRLAATLSAFSYIYQGRQTQGAIGYANASDRTIRLSLRPQSASGLLSIDAPQRIAPGQRGEINLSYLIPADKPRYGTLRDALEVAVDGRSNGTTIVAHGIGVDPRPADATQKTPRAEFSENILKFGPVKHAGPRRRLSFTLSNTGEAELIVRAVEGEGHIATTLAPGQTVAPGGSYRAEVLLDPGTQDFGVLTEHLVVVTNDPVRPMRRLRITAIIEE</sequence>
<feature type="chain" id="PRO_5045924321" evidence="6">
    <location>
        <begin position="24"/>
        <end position="359"/>
    </location>
</feature>
<keyword evidence="3" id="KW-0963">Cytoplasm</keyword>
<evidence type="ECO:0000256" key="5">
    <source>
        <dbReference type="ARBA" id="ARBA00023273"/>
    </source>
</evidence>
<evidence type="ECO:0000256" key="4">
    <source>
        <dbReference type="ARBA" id="ARBA00023069"/>
    </source>
</evidence>
<dbReference type="InterPro" id="IPR011467">
    <property type="entry name" value="DUF1573"/>
</dbReference>
<dbReference type="InterPro" id="IPR053879">
    <property type="entry name" value="HYDIN_VesB_CFA65-like_Ig"/>
</dbReference>
<evidence type="ECO:0000313" key="9">
    <source>
        <dbReference type="Proteomes" id="UP001460202"/>
    </source>
</evidence>
<dbReference type="NCBIfam" id="NF012200">
    <property type="entry name" value="choice_anch_D"/>
    <property type="match status" value="2"/>
</dbReference>
<organism evidence="8 9">
    <name type="scientific">Alistipes intestinihominis</name>
    <dbReference type="NCBI Taxonomy" id="3133172"/>
    <lineage>
        <taxon>Bacteria</taxon>
        <taxon>Pseudomonadati</taxon>
        <taxon>Bacteroidota</taxon>
        <taxon>Bacteroidia</taxon>
        <taxon>Bacteroidales</taxon>
        <taxon>Rikenellaceae</taxon>
        <taxon>Alistipes</taxon>
    </lineage>
</organism>
<keyword evidence="5" id="KW-0966">Cell projection</keyword>
<evidence type="ECO:0000256" key="2">
    <source>
        <dbReference type="ARBA" id="ARBA00004496"/>
    </source>
</evidence>
<name>A0ABV1GUN1_9BACT</name>